<dbReference type="PRINTS" id="PR00080">
    <property type="entry name" value="SDRFAMILY"/>
</dbReference>
<dbReference type="Proteomes" id="UP000629098">
    <property type="component" value="Unassembled WGS sequence"/>
</dbReference>
<dbReference type="Gene3D" id="3.40.50.720">
    <property type="entry name" value="NAD(P)-binding Rossmann-like Domain"/>
    <property type="match status" value="1"/>
</dbReference>
<evidence type="ECO:0000256" key="3">
    <source>
        <dbReference type="RuleBase" id="RU000363"/>
    </source>
</evidence>
<dbReference type="GO" id="GO:0016491">
    <property type="term" value="F:oxidoreductase activity"/>
    <property type="evidence" value="ECO:0007669"/>
    <property type="project" value="UniProtKB-KW"/>
</dbReference>
<dbReference type="EMBL" id="JACXAE010000075">
    <property type="protein sequence ID" value="MBD2775091.1"/>
    <property type="molecule type" value="Genomic_DNA"/>
</dbReference>
<gene>
    <name evidence="4" type="ORF">ICL16_24245</name>
</gene>
<accession>A0A8J6XLN2</accession>
<comment type="caution">
    <text evidence="4">The sequence shown here is derived from an EMBL/GenBank/DDBJ whole genome shotgun (WGS) entry which is preliminary data.</text>
</comment>
<keyword evidence="5" id="KW-1185">Reference proteome</keyword>
<proteinExistence type="inferred from homology"/>
<dbReference type="PRINTS" id="PR00081">
    <property type="entry name" value="GDHRDH"/>
</dbReference>
<protein>
    <submittedName>
        <fullName evidence="4">SDR family oxidoreductase</fullName>
    </submittedName>
</protein>
<dbReference type="InterPro" id="IPR002347">
    <property type="entry name" value="SDR_fam"/>
</dbReference>
<dbReference type="AlphaFoldDB" id="A0A8J6XLN2"/>
<dbReference type="SUPFAM" id="SSF51735">
    <property type="entry name" value="NAD(P)-binding Rossmann-fold domains"/>
    <property type="match status" value="1"/>
</dbReference>
<organism evidence="4 5">
    <name type="scientific">Iningainema tapete BLCC-T55</name>
    <dbReference type="NCBI Taxonomy" id="2748662"/>
    <lineage>
        <taxon>Bacteria</taxon>
        <taxon>Bacillati</taxon>
        <taxon>Cyanobacteriota</taxon>
        <taxon>Cyanophyceae</taxon>
        <taxon>Nostocales</taxon>
        <taxon>Scytonemataceae</taxon>
        <taxon>Iningainema tapete</taxon>
    </lineage>
</organism>
<dbReference type="PANTHER" id="PTHR43976:SF16">
    <property type="entry name" value="SHORT-CHAIN DEHYDROGENASE_REDUCTASE FAMILY PROTEIN"/>
    <property type="match status" value="1"/>
</dbReference>
<evidence type="ECO:0000256" key="1">
    <source>
        <dbReference type="ARBA" id="ARBA00006484"/>
    </source>
</evidence>
<dbReference type="FunFam" id="3.40.50.720:FF:000084">
    <property type="entry name" value="Short-chain dehydrogenase reductase"/>
    <property type="match status" value="1"/>
</dbReference>
<reference evidence="4" key="1">
    <citation type="submission" date="2020-09" db="EMBL/GenBank/DDBJ databases">
        <title>Iningainema tapete sp. nov. (Scytonemataceae, Cyanobacteria) from greenhouses in central Florida (USA) produces two types of nodularin with biosynthetic potential for microcystin-LR and anabaenopeptins.</title>
        <authorList>
            <person name="Berthold D.E."/>
            <person name="Lefler F.W."/>
            <person name="Huang I.-S."/>
            <person name="Abdulla H."/>
            <person name="Zimba P.V."/>
            <person name="Laughinghouse H.D. IV."/>
        </authorList>
    </citation>
    <scope>NUCLEOTIDE SEQUENCE</scope>
    <source>
        <strain evidence="4">BLCCT55</strain>
    </source>
</reference>
<dbReference type="RefSeq" id="WP_190833022.1">
    <property type="nucleotide sequence ID" value="NZ_CAWPPI010000075.1"/>
</dbReference>
<evidence type="ECO:0000313" key="4">
    <source>
        <dbReference type="EMBL" id="MBD2775091.1"/>
    </source>
</evidence>
<sequence>MSKTVLITGASSGIGKATAQLFAAKGWNVAATMRSPKITSDWAIGNRVIYPRLDVTVPETIKSAISETLERFNRIDVLVNNAGYALMGPLEGLTPKQLEHQFQTNVFGVVSVTQQVLPILRRQGGGTIINVASIGGRLAFPLATSYHASKWAIDGLSEALRYELQPFGIRVKIIEPGGIKTDFINRGTTWATHPAYTKMIERVKSVSERLDATLPGPKGVAKTIYRAAVDRTQKLRYAPYGQAYLLMHAILPDALWRTIISNWMLGETGKKLMERF</sequence>
<evidence type="ECO:0000256" key="2">
    <source>
        <dbReference type="ARBA" id="ARBA00023002"/>
    </source>
</evidence>
<dbReference type="InterPro" id="IPR036291">
    <property type="entry name" value="NAD(P)-bd_dom_sf"/>
</dbReference>
<dbReference type="PANTHER" id="PTHR43976">
    <property type="entry name" value="SHORT CHAIN DEHYDROGENASE"/>
    <property type="match status" value="1"/>
</dbReference>
<evidence type="ECO:0000313" key="5">
    <source>
        <dbReference type="Proteomes" id="UP000629098"/>
    </source>
</evidence>
<dbReference type="InterPro" id="IPR051911">
    <property type="entry name" value="SDR_oxidoreductase"/>
</dbReference>
<keyword evidence="2" id="KW-0560">Oxidoreductase</keyword>
<dbReference type="CDD" id="cd05374">
    <property type="entry name" value="17beta-HSD-like_SDR_c"/>
    <property type="match status" value="1"/>
</dbReference>
<dbReference type="Pfam" id="PF00106">
    <property type="entry name" value="adh_short"/>
    <property type="match status" value="1"/>
</dbReference>
<name>A0A8J6XLN2_9CYAN</name>
<comment type="similarity">
    <text evidence="1 3">Belongs to the short-chain dehydrogenases/reductases (SDR) family.</text>
</comment>